<reference evidence="5 6" key="1">
    <citation type="submission" date="2022-05" db="EMBL/GenBank/DDBJ databases">
        <authorList>
            <consortium name="Genoscope - CEA"/>
            <person name="William W."/>
        </authorList>
    </citation>
    <scope>NUCLEOTIDE SEQUENCE [LARGE SCALE GENOMIC DNA]</scope>
</reference>
<proteinExistence type="predicted"/>
<keyword evidence="1" id="KW-0677">Repeat</keyword>
<name>A0ABN8PKE4_9CNID</name>
<evidence type="ECO:0000256" key="2">
    <source>
        <dbReference type="ARBA" id="ARBA00022803"/>
    </source>
</evidence>
<feature type="repeat" description="TPR" evidence="3">
    <location>
        <begin position="701"/>
        <end position="734"/>
    </location>
</feature>
<comment type="caution">
    <text evidence="5">The sequence shown here is derived from an EMBL/GenBank/DDBJ whole genome shotgun (WGS) entry which is preliminary data.</text>
</comment>
<evidence type="ECO:0000256" key="3">
    <source>
        <dbReference type="PROSITE-ProRule" id="PRU00339"/>
    </source>
</evidence>
<dbReference type="SUPFAM" id="SSF52540">
    <property type="entry name" value="P-loop containing nucleoside triphosphate hydrolases"/>
    <property type="match status" value="1"/>
</dbReference>
<gene>
    <name evidence="5" type="ORF">PLOB_00044502</name>
</gene>
<dbReference type="Pfam" id="PF13424">
    <property type="entry name" value="TPR_12"/>
    <property type="match status" value="3"/>
</dbReference>
<dbReference type="SMART" id="SM00028">
    <property type="entry name" value="TPR"/>
    <property type="match status" value="8"/>
</dbReference>
<feature type="repeat" description="TPR" evidence="3">
    <location>
        <begin position="785"/>
        <end position="818"/>
    </location>
</feature>
<accession>A0ABN8PKE4</accession>
<feature type="repeat" description="TPR" evidence="3">
    <location>
        <begin position="743"/>
        <end position="776"/>
    </location>
</feature>
<keyword evidence="4" id="KW-0175">Coiled coil</keyword>
<feature type="repeat" description="TPR" evidence="3">
    <location>
        <begin position="869"/>
        <end position="902"/>
    </location>
</feature>
<dbReference type="InterPro" id="IPR019734">
    <property type="entry name" value="TPR_rpt"/>
</dbReference>
<dbReference type="Gene3D" id="3.40.50.300">
    <property type="entry name" value="P-loop containing nucleotide triphosphate hydrolases"/>
    <property type="match status" value="1"/>
</dbReference>
<evidence type="ECO:0008006" key="7">
    <source>
        <dbReference type="Google" id="ProtNLM"/>
    </source>
</evidence>
<dbReference type="SUPFAM" id="SSF48452">
    <property type="entry name" value="TPR-like"/>
    <property type="match status" value="3"/>
</dbReference>
<feature type="non-terminal residue" evidence="5">
    <location>
        <position position="1041"/>
    </location>
</feature>
<sequence length="1041" mass="117586">MEYSLEQLNYFRASYIAFNLIPEGLRTVFKQEWDFFYKATAFGEWKDTPKNGLDFYNKESRINHKRYGRLLAIIQSGNTAEWDCTCLFFAILYSDTIGKTLSPGIMKEVDDLREVRNAIAHKNDAELIDAEFQNYVARVLAAFTSLKLPINEVDDIKNQTDFPTAELNALKLQADSLRDDLQTKEQEAKNLTSELQTKKEEVETLTQEISSKVQSFVDLTFKPSHPIIRRSNDVTRIMKKLDELQNESKGAISTVYLSGIPGCGKSQIARQLGQEVYEKKLRESKDLTFVATLNAESLDSLADSYSRLAKKVGITEYTLTSLENSTKGNPKEQVQCLKRLICPKAKKFPNWLIIVDNVADLSMVRKDLPPTGSEEWGHGQVLITTQDSSSIPSNAPLTCHESLSRGMHPDDAVSLLQQVSQIQNQEQAEKVAEVLEYQPLALAAAAFYVQTVRDNGSPNYSWTNYLERLSHGGREATEKVLANENTAYSKTTTSAVRMAITSALESDAVLRQVFCLFSLCAPESLPMEIAVDFVKLRGTLKIDELIRAKCFKSSLFSCLCDEEGTGTFIRMHNIVHEVLKSIMTFEMDRLQCISVAIESFHSYMETNKNLMRSSRRVFAKLRMTASHCNVLHEILSSCFARSNWEIILRAITPAKLISWLSLAADVCCDLGNPSQAYAFSSSGCNFVNFLNDSPKDQLLTACTYSTQGNVYRNLGQYRKAKEYHEKALTIRNNIYDEHHGEVAASLNNLGTVHRILGQYIQAKEYYEKALKIRKEIFGENHGDVAASYNNLGCVCDQLDQYSQATKYYEKALAIRKEMYGETHVDVAASYFNLGRVHTDLGQYSQAKDYHDKALSIRQEICGKLHADVAASYNSLGIVYSNLCQYHDAKEYYEMALIIRKEIYGEHHSDVAESYNNLATLNSELGQTWQAKKYHEKALTLNKKIYGEHHGYVAAGYYNLGIVYSDLCQKLGQYTLAKEHLEKALTIRKEIYGEHHDDVAESYLNLGNVYSGLGQYSDAKELYEKALAIVETSFGEHHGLSL</sequence>
<keyword evidence="6" id="KW-1185">Reference proteome</keyword>
<dbReference type="Pfam" id="PF13374">
    <property type="entry name" value="TPR_10"/>
    <property type="match status" value="2"/>
</dbReference>
<dbReference type="PANTHER" id="PTHR45641:SF1">
    <property type="entry name" value="AAA+ ATPASE DOMAIN-CONTAINING PROTEIN"/>
    <property type="match status" value="1"/>
</dbReference>
<keyword evidence="2 3" id="KW-0802">TPR repeat</keyword>
<dbReference type="PANTHER" id="PTHR45641">
    <property type="entry name" value="TETRATRICOPEPTIDE REPEAT PROTEIN (AFU_ORTHOLOGUE AFUA_6G03870)"/>
    <property type="match status" value="1"/>
</dbReference>
<dbReference type="PROSITE" id="PS50293">
    <property type="entry name" value="TPR_REGION"/>
    <property type="match status" value="2"/>
</dbReference>
<dbReference type="Gene3D" id="1.25.40.10">
    <property type="entry name" value="Tetratricopeptide repeat domain"/>
    <property type="match status" value="2"/>
</dbReference>
<feature type="coiled-coil region" evidence="4">
    <location>
        <begin position="167"/>
        <end position="208"/>
    </location>
</feature>
<protein>
    <recommendedName>
        <fullName evidence="7">Nephrocystin-3</fullName>
    </recommendedName>
</protein>
<evidence type="ECO:0000313" key="6">
    <source>
        <dbReference type="Proteomes" id="UP001159405"/>
    </source>
</evidence>
<dbReference type="InterPro" id="IPR011990">
    <property type="entry name" value="TPR-like_helical_dom_sf"/>
</dbReference>
<evidence type="ECO:0000313" key="5">
    <source>
        <dbReference type="EMBL" id="CAH3145419.1"/>
    </source>
</evidence>
<dbReference type="PROSITE" id="PS50005">
    <property type="entry name" value="TPR"/>
    <property type="match status" value="6"/>
</dbReference>
<evidence type="ECO:0000256" key="1">
    <source>
        <dbReference type="ARBA" id="ARBA00022737"/>
    </source>
</evidence>
<dbReference type="EMBL" id="CALNXK010000076">
    <property type="protein sequence ID" value="CAH3145419.1"/>
    <property type="molecule type" value="Genomic_DNA"/>
</dbReference>
<evidence type="ECO:0000256" key="4">
    <source>
        <dbReference type="SAM" id="Coils"/>
    </source>
</evidence>
<dbReference type="InterPro" id="IPR027417">
    <property type="entry name" value="P-loop_NTPase"/>
</dbReference>
<dbReference type="Proteomes" id="UP001159405">
    <property type="component" value="Unassembled WGS sequence"/>
</dbReference>
<feature type="repeat" description="TPR" evidence="3">
    <location>
        <begin position="827"/>
        <end position="860"/>
    </location>
</feature>
<feature type="repeat" description="TPR" evidence="3">
    <location>
        <begin position="999"/>
        <end position="1032"/>
    </location>
</feature>
<organism evidence="5 6">
    <name type="scientific">Porites lobata</name>
    <dbReference type="NCBI Taxonomy" id="104759"/>
    <lineage>
        <taxon>Eukaryota</taxon>
        <taxon>Metazoa</taxon>
        <taxon>Cnidaria</taxon>
        <taxon>Anthozoa</taxon>
        <taxon>Hexacorallia</taxon>
        <taxon>Scleractinia</taxon>
        <taxon>Fungiina</taxon>
        <taxon>Poritidae</taxon>
        <taxon>Porites</taxon>
    </lineage>
</organism>